<dbReference type="PANTHER" id="PTHR43341">
    <property type="entry name" value="AMINO ACID PERMEASE"/>
    <property type="match status" value="1"/>
</dbReference>
<dbReference type="PIRSF" id="PIRSF006060">
    <property type="entry name" value="AA_transporter"/>
    <property type="match status" value="1"/>
</dbReference>
<evidence type="ECO:0000256" key="1">
    <source>
        <dbReference type="ARBA" id="ARBA00004141"/>
    </source>
</evidence>
<comment type="subcellular location">
    <subcellularLocation>
        <location evidence="1">Membrane</location>
        <topology evidence="1">Multi-pass membrane protein</topology>
    </subcellularLocation>
</comment>
<dbReference type="HOGENOM" id="CLU_007946_12_0_1"/>
<gene>
    <name evidence="9" type="ORF">LELG_05299</name>
</gene>
<dbReference type="InterPro" id="IPR050524">
    <property type="entry name" value="APC_YAT"/>
</dbReference>
<dbReference type="OrthoDB" id="3900342at2759"/>
<keyword evidence="3 7" id="KW-0812">Transmembrane</keyword>
<feature type="transmembrane region" description="Helical" evidence="7">
    <location>
        <begin position="501"/>
        <end position="518"/>
    </location>
</feature>
<dbReference type="GO" id="GO:0015171">
    <property type="term" value="F:amino acid transmembrane transporter activity"/>
    <property type="evidence" value="ECO:0007669"/>
    <property type="project" value="TreeGrafter"/>
</dbReference>
<dbReference type="InterPro" id="IPR004841">
    <property type="entry name" value="AA-permease/SLC12A_dom"/>
</dbReference>
<proteinExistence type="inferred from homology"/>
<keyword evidence="5 7" id="KW-0472">Membrane</keyword>
<evidence type="ECO:0000256" key="4">
    <source>
        <dbReference type="ARBA" id="ARBA00022989"/>
    </source>
</evidence>
<dbReference type="Pfam" id="PF00324">
    <property type="entry name" value="AA_permease"/>
    <property type="match status" value="1"/>
</dbReference>
<name>A5E6R0_LODEL</name>
<feature type="compositionally biased region" description="Low complexity" evidence="6">
    <location>
        <begin position="24"/>
        <end position="38"/>
    </location>
</feature>
<dbReference type="Gene3D" id="1.20.1740.10">
    <property type="entry name" value="Amino acid/polyamine transporter I"/>
    <property type="match status" value="1"/>
</dbReference>
<dbReference type="GeneID" id="5230601"/>
<feature type="transmembrane region" description="Helical" evidence="7">
    <location>
        <begin position="417"/>
        <end position="438"/>
    </location>
</feature>
<dbReference type="AlphaFoldDB" id="A5E6R0"/>
<feature type="transmembrane region" description="Helical" evidence="7">
    <location>
        <begin position="212"/>
        <end position="232"/>
    </location>
</feature>
<feature type="transmembrane region" description="Helical" evidence="7">
    <location>
        <begin position="293"/>
        <end position="314"/>
    </location>
</feature>
<keyword evidence="10" id="KW-1185">Reference proteome</keyword>
<evidence type="ECO:0000256" key="5">
    <source>
        <dbReference type="ARBA" id="ARBA00023136"/>
    </source>
</evidence>
<sequence length="571" mass="62916">MSDKSALFVVDDFSREKKDPTRFSITSESLSSPGSPEPTTTWAKFCDGFKRAPPASVAGGDRKKVMSVTELRLMATSTGLGTGLLVAAGGRLRAAGPAGMLIAYAITGLAMLVPMMNSLAELSITYPGLPGGFQSYYSKFIDESLGFALGWQYAIQWVCIISLELVVASMTIKYWTTTINPCVWVTIILLFVVLINIFNAKVYSVAESTMNSIKVMMLCGFVIFGICINAGAGSQGYIGAKYFHEPGAFTTFKGLASVFVTSSFSLGGSEFISVSAAETKHPKLALRSATKFVYWKVIVLFLGSLTIVGLLVPYNSDRLLGGESPSHASPYVLAAAIHGVKVIPHIINAVILISVTSVATAAMYSSSRLIQSMSEQGLGPKWLLYVDKEGRPLTAWLVTVISSFFAYIAAYDKEDVVFTWLLSISGISFVLCWMFICICHIRFRQALKFNNIPLSSLEYVSTTGVWGSYIGAIINFLILIAQFWTSLFPSDKPDANSFFENYLGAPVFIFVYCAHKLWTRNWKMWKPIDEIDVNQDRVIKDYDLVLQEAEDDKARFRNAPIWKKILIVLFD</sequence>
<dbReference type="EMBL" id="CH981532">
    <property type="protein sequence ID" value="EDK47118.1"/>
    <property type="molecule type" value="Genomic_DNA"/>
</dbReference>
<feature type="transmembrane region" description="Helical" evidence="7">
    <location>
        <begin position="342"/>
        <end position="364"/>
    </location>
</feature>
<evidence type="ECO:0000256" key="3">
    <source>
        <dbReference type="ARBA" id="ARBA00022692"/>
    </source>
</evidence>
<evidence type="ECO:0000313" key="9">
    <source>
        <dbReference type="EMBL" id="EDK47118.1"/>
    </source>
</evidence>
<comment type="similarity">
    <text evidence="2">Belongs to the amino acid-polyamine-organocation (APC) superfamily. YAT (TC 2.A.3.10) family.</text>
</comment>
<feature type="domain" description="Amino acid permease/ SLC12A" evidence="8">
    <location>
        <begin position="74"/>
        <end position="526"/>
    </location>
</feature>
<dbReference type="PANTHER" id="PTHR43341:SF17">
    <property type="entry name" value="GENERAL AMINO ACID PERMEASE AGP1-RELATED"/>
    <property type="match status" value="1"/>
</dbReference>
<dbReference type="VEuPathDB" id="FungiDB:LELG_05299"/>
<feature type="transmembrane region" description="Helical" evidence="7">
    <location>
        <begin position="154"/>
        <end position="175"/>
    </location>
</feature>
<dbReference type="GO" id="GO:0016020">
    <property type="term" value="C:membrane"/>
    <property type="evidence" value="ECO:0007669"/>
    <property type="project" value="UniProtKB-SubCell"/>
</dbReference>
<evidence type="ECO:0000256" key="7">
    <source>
        <dbReference type="SAM" id="Phobius"/>
    </source>
</evidence>
<evidence type="ECO:0000259" key="8">
    <source>
        <dbReference type="Pfam" id="PF00324"/>
    </source>
</evidence>
<reference evidence="9 10" key="1">
    <citation type="journal article" date="2009" name="Nature">
        <title>Evolution of pathogenicity and sexual reproduction in eight Candida genomes.</title>
        <authorList>
            <person name="Butler G."/>
            <person name="Rasmussen M.D."/>
            <person name="Lin M.F."/>
            <person name="Santos M.A."/>
            <person name="Sakthikumar S."/>
            <person name="Munro C.A."/>
            <person name="Rheinbay E."/>
            <person name="Grabherr M."/>
            <person name="Forche A."/>
            <person name="Reedy J.L."/>
            <person name="Agrafioti I."/>
            <person name="Arnaud M.B."/>
            <person name="Bates S."/>
            <person name="Brown A.J."/>
            <person name="Brunke S."/>
            <person name="Costanzo M.C."/>
            <person name="Fitzpatrick D.A."/>
            <person name="de Groot P.W."/>
            <person name="Harris D."/>
            <person name="Hoyer L.L."/>
            <person name="Hube B."/>
            <person name="Klis F.M."/>
            <person name="Kodira C."/>
            <person name="Lennard N."/>
            <person name="Logue M.E."/>
            <person name="Martin R."/>
            <person name="Neiman A.M."/>
            <person name="Nikolaou E."/>
            <person name="Quail M.A."/>
            <person name="Quinn J."/>
            <person name="Santos M.C."/>
            <person name="Schmitzberger F.F."/>
            <person name="Sherlock G."/>
            <person name="Shah P."/>
            <person name="Silverstein K.A."/>
            <person name="Skrzypek M.S."/>
            <person name="Soll D."/>
            <person name="Staggs R."/>
            <person name="Stansfield I."/>
            <person name="Stumpf M.P."/>
            <person name="Sudbery P.E."/>
            <person name="Srikantha T."/>
            <person name="Zeng Q."/>
            <person name="Berman J."/>
            <person name="Berriman M."/>
            <person name="Heitman J."/>
            <person name="Gow N.A."/>
            <person name="Lorenz M.C."/>
            <person name="Birren B.W."/>
            <person name="Kellis M."/>
            <person name="Cuomo C.A."/>
        </authorList>
    </citation>
    <scope>NUCLEOTIDE SEQUENCE [LARGE SCALE GENOMIC DNA]</scope>
    <source>
        <strain evidence="10">ATCC 11503 / BCRC 21390 / CBS 2605 / JCM 1781 / NBRC 1676 / NRRL YB-4239</strain>
    </source>
</reference>
<protein>
    <recommendedName>
        <fullName evidence="8">Amino acid permease/ SLC12A domain-containing protein</fullName>
    </recommendedName>
</protein>
<organism evidence="9 10">
    <name type="scientific">Lodderomyces elongisporus (strain ATCC 11503 / CBS 2605 / JCM 1781 / NBRC 1676 / NRRL YB-4239)</name>
    <name type="common">Yeast</name>
    <name type="synonym">Saccharomyces elongisporus</name>
    <dbReference type="NCBI Taxonomy" id="379508"/>
    <lineage>
        <taxon>Eukaryota</taxon>
        <taxon>Fungi</taxon>
        <taxon>Dikarya</taxon>
        <taxon>Ascomycota</taxon>
        <taxon>Saccharomycotina</taxon>
        <taxon>Pichiomycetes</taxon>
        <taxon>Debaryomycetaceae</taxon>
        <taxon>Candida/Lodderomyces clade</taxon>
        <taxon>Lodderomyces</taxon>
    </lineage>
</organism>
<evidence type="ECO:0000256" key="6">
    <source>
        <dbReference type="SAM" id="MobiDB-lite"/>
    </source>
</evidence>
<evidence type="ECO:0000313" key="10">
    <source>
        <dbReference type="Proteomes" id="UP000001996"/>
    </source>
</evidence>
<feature type="transmembrane region" description="Helical" evidence="7">
    <location>
        <begin position="182"/>
        <end position="200"/>
    </location>
</feature>
<feature type="region of interest" description="Disordered" evidence="6">
    <location>
        <begin position="19"/>
        <end position="38"/>
    </location>
</feature>
<dbReference type="KEGG" id="lel:PVL30_002395"/>
<feature type="transmembrane region" description="Helical" evidence="7">
    <location>
        <begin position="459"/>
        <end position="481"/>
    </location>
</feature>
<dbReference type="Proteomes" id="UP000001996">
    <property type="component" value="Unassembled WGS sequence"/>
</dbReference>
<feature type="transmembrane region" description="Helical" evidence="7">
    <location>
        <begin position="101"/>
        <end position="120"/>
    </location>
</feature>
<keyword evidence="4 7" id="KW-1133">Transmembrane helix</keyword>
<evidence type="ECO:0000256" key="2">
    <source>
        <dbReference type="ARBA" id="ARBA00006983"/>
    </source>
</evidence>
<feature type="transmembrane region" description="Helical" evidence="7">
    <location>
        <begin position="393"/>
        <end position="411"/>
    </location>
</feature>
<dbReference type="eggNOG" id="KOG1286">
    <property type="taxonomic scope" value="Eukaryota"/>
</dbReference>
<dbReference type="InParanoid" id="A5E6R0"/>
<accession>A5E6R0</accession>